<keyword evidence="3" id="KW-0028">Amino-acid biosynthesis</keyword>
<evidence type="ECO:0000256" key="6">
    <source>
        <dbReference type="SAM" id="MobiDB-lite"/>
    </source>
</evidence>
<evidence type="ECO:0000256" key="3">
    <source>
        <dbReference type="ARBA" id="ARBA00022605"/>
    </source>
</evidence>
<keyword evidence="5 8" id="KW-0012">Acyltransferase</keyword>
<comment type="caution">
    <text evidence="8">The sequence shown here is derived from an EMBL/GenBank/DDBJ whole genome shotgun (WGS) entry which is preliminary data.</text>
</comment>
<dbReference type="Gene3D" id="1.10.3130.10">
    <property type="entry name" value="serine acetyltransferase, domain 1"/>
    <property type="match status" value="1"/>
</dbReference>
<accession>A0ABQ8UQC2</accession>
<dbReference type="EC" id="2.3.1.30" evidence="2"/>
<protein>
    <recommendedName>
        <fullName evidence="2">serine O-acetyltransferase</fullName>
        <ecNumber evidence="2">2.3.1.30</ecNumber>
    </recommendedName>
</protein>
<evidence type="ECO:0000256" key="2">
    <source>
        <dbReference type="ARBA" id="ARBA00013266"/>
    </source>
</evidence>
<dbReference type="InterPro" id="IPR011004">
    <property type="entry name" value="Trimer_LpxA-like_sf"/>
</dbReference>
<sequence>MRKTLEILDGIGAKVLSHLIHMGVFRLFLLALLIMAFIYICTFIPSDVDAILKFDPATRNIVEALLCMPGLHAVWVHRIAHITYKLGIPLLPRMINYASRFMFAIDIHPGATLGKGVVIDHALGTVIGETAVVGDYCLIYQGVTLGGTGKATTFKRHPTVGSHCVIGCGAKVLGPITIGNHVRIGAGSVVLHDVPDSCTAVGVPARIVARSDQERSLDQDMLQHQNLPDVEAVALVDLHRQQQAVSTEFQRIISFLQTFANAQPSTASTSQQQRQLAEAEALAKSLAPDHSAVLRAEDGTTSPAKTCLFQPSPALPPPPEMRATPLPRGESPHTPFDSLALAATDSLASVAVPPSPMLRHRRRPVATESGSIDWVAMEDNLAAEGEQPPLRDSMDYAAL</sequence>
<evidence type="ECO:0000313" key="8">
    <source>
        <dbReference type="EMBL" id="KAJ4460687.1"/>
    </source>
</evidence>
<gene>
    <name evidence="8" type="ORF">PAPYR_2911</name>
</gene>
<dbReference type="NCBIfam" id="TIGR01172">
    <property type="entry name" value="cysE"/>
    <property type="match status" value="1"/>
</dbReference>
<dbReference type="PROSITE" id="PS00101">
    <property type="entry name" value="HEXAPEP_TRANSFERASES"/>
    <property type="match status" value="1"/>
</dbReference>
<evidence type="ECO:0000256" key="1">
    <source>
        <dbReference type="ARBA" id="ARBA00007274"/>
    </source>
</evidence>
<dbReference type="Gene3D" id="2.160.10.10">
    <property type="entry name" value="Hexapeptide repeat proteins"/>
    <property type="match status" value="1"/>
</dbReference>
<proteinExistence type="inferred from homology"/>
<evidence type="ECO:0000313" key="9">
    <source>
        <dbReference type="Proteomes" id="UP001141327"/>
    </source>
</evidence>
<dbReference type="CDD" id="cd03354">
    <property type="entry name" value="LbH_SAT"/>
    <property type="match status" value="1"/>
</dbReference>
<dbReference type="InterPro" id="IPR045304">
    <property type="entry name" value="LbH_SAT"/>
</dbReference>
<evidence type="ECO:0000256" key="5">
    <source>
        <dbReference type="ARBA" id="ARBA00023315"/>
    </source>
</evidence>
<dbReference type="Proteomes" id="UP001141327">
    <property type="component" value="Unassembled WGS sequence"/>
</dbReference>
<dbReference type="EMBL" id="JAPMOS010000011">
    <property type="protein sequence ID" value="KAJ4460687.1"/>
    <property type="molecule type" value="Genomic_DNA"/>
</dbReference>
<dbReference type="InterPro" id="IPR001451">
    <property type="entry name" value="Hexapep"/>
</dbReference>
<dbReference type="GO" id="GO:0009001">
    <property type="term" value="F:serine O-acetyltransferase activity"/>
    <property type="evidence" value="ECO:0007669"/>
    <property type="project" value="UniProtKB-EC"/>
</dbReference>
<keyword evidence="7" id="KW-0472">Membrane</keyword>
<dbReference type="PANTHER" id="PTHR42811">
    <property type="entry name" value="SERINE ACETYLTRANSFERASE"/>
    <property type="match status" value="1"/>
</dbReference>
<reference evidence="8" key="1">
    <citation type="journal article" date="2022" name="bioRxiv">
        <title>Genomics of Preaxostyla Flagellates Illuminates Evolutionary Transitions and the Path Towards Mitochondrial Loss.</title>
        <authorList>
            <person name="Novak L.V.F."/>
            <person name="Treitli S.C."/>
            <person name="Pyrih J."/>
            <person name="Halakuc P."/>
            <person name="Pipaliya S.V."/>
            <person name="Vacek V."/>
            <person name="Brzon O."/>
            <person name="Soukal P."/>
            <person name="Eme L."/>
            <person name="Dacks J.B."/>
            <person name="Karnkowska A."/>
            <person name="Elias M."/>
            <person name="Hampl V."/>
        </authorList>
    </citation>
    <scope>NUCLEOTIDE SEQUENCE</scope>
    <source>
        <strain evidence="8">RCP-MX</strain>
    </source>
</reference>
<comment type="similarity">
    <text evidence="1">Belongs to the transferase hexapeptide repeat family.</text>
</comment>
<feature type="transmembrane region" description="Helical" evidence="7">
    <location>
        <begin position="24"/>
        <end position="45"/>
    </location>
</feature>
<dbReference type="InterPro" id="IPR018357">
    <property type="entry name" value="Hexapep_transf_CS"/>
</dbReference>
<name>A0ABQ8UQC2_9EUKA</name>
<keyword evidence="7" id="KW-0812">Transmembrane</keyword>
<evidence type="ECO:0000256" key="4">
    <source>
        <dbReference type="ARBA" id="ARBA00022679"/>
    </source>
</evidence>
<keyword evidence="4 8" id="KW-0808">Transferase</keyword>
<keyword evidence="9" id="KW-1185">Reference proteome</keyword>
<dbReference type="Pfam" id="PF00132">
    <property type="entry name" value="Hexapep"/>
    <property type="match status" value="1"/>
</dbReference>
<dbReference type="InterPro" id="IPR053376">
    <property type="entry name" value="Serine_acetyltransferase"/>
</dbReference>
<dbReference type="NCBIfam" id="NF041874">
    <property type="entry name" value="EPS_EpsC"/>
    <property type="match status" value="1"/>
</dbReference>
<dbReference type="SUPFAM" id="SSF51161">
    <property type="entry name" value="Trimeric LpxA-like enzymes"/>
    <property type="match status" value="1"/>
</dbReference>
<evidence type="ECO:0000256" key="7">
    <source>
        <dbReference type="SAM" id="Phobius"/>
    </source>
</evidence>
<keyword evidence="7" id="KW-1133">Transmembrane helix</keyword>
<dbReference type="InterPro" id="IPR005881">
    <property type="entry name" value="Ser_O-AcTrfase"/>
</dbReference>
<organism evidence="8 9">
    <name type="scientific">Paratrimastix pyriformis</name>
    <dbReference type="NCBI Taxonomy" id="342808"/>
    <lineage>
        <taxon>Eukaryota</taxon>
        <taxon>Metamonada</taxon>
        <taxon>Preaxostyla</taxon>
        <taxon>Paratrimastigidae</taxon>
        <taxon>Paratrimastix</taxon>
    </lineage>
</organism>
<feature type="region of interest" description="Disordered" evidence="6">
    <location>
        <begin position="298"/>
        <end position="333"/>
    </location>
</feature>
<dbReference type="InterPro" id="IPR042122">
    <property type="entry name" value="Ser_AcTrfase_N_sf"/>
</dbReference>